<dbReference type="Proteomes" id="UP000054630">
    <property type="component" value="Unassembled WGS sequence"/>
</dbReference>
<gene>
    <name evidence="1" type="ORF">T07_6224</name>
</gene>
<dbReference type="AlphaFoldDB" id="A0A0V0SGG1"/>
<evidence type="ECO:0000313" key="1">
    <source>
        <dbReference type="EMBL" id="KRX25815.1"/>
    </source>
</evidence>
<dbReference type="OrthoDB" id="5927461at2759"/>
<dbReference type="EMBL" id="JYDL01000010">
    <property type="protein sequence ID" value="KRX25815.1"/>
    <property type="molecule type" value="Genomic_DNA"/>
</dbReference>
<evidence type="ECO:0000313" key="2">
    <source>
        <dbReference type="Proteomes" id="UP000054630"/>
    </source>
</evidence>
<organism evidence="1 2">
    <name type="scientific">Trichinella nelsoni</name>
    <dbReference type="NCBI Taxonomy" id="6336"/>
    <lineage>
        <taxon>Eukaryota</taxon>
        <taxon>Metazoa</taxon>
        <taxon>Ecdysozoa</taxon>
        <taxon>Nematoda</taxon>
        <taxon>Enoplea</taxon>
        <taxon>Dorylaimia</taxon>
        <taxon>Trichinellida</taxon>
        <taxon>Trichinellidae</taxon>
        <taxon>Trichinella</taxon>
    </lineage>
</organism>
<keyword evidence="2" id="KW-1185">Reference proteome</keyword>
<comment type="caution">
    <text evidence="1">The sequence shown here is derived from an EMBL/GenBank/DDBJ whole genome shotgun (WGS) entry which is preliminary data.</text>
</comment>
<accession>A0A0V0SGG1</accession>
<sequence length="176" mass="19521">MNDLENKIGNEILNNADYVDQIYACNEPLSRAGSFVIPTGLLAQSSLGDDGPLSTGEFLCAVISSAWLPPARLPFLPGSRFPSNIIVIKRQHQQQHARSNRRTTVILLRSSSIYPLTVTSSFFHLVVVYTWHVACLQSGHGQYPTVSRSADLPTRWLSLGSALLRNLFSICTHHYL</sequence>
<protein>
    <submittedName>
        <fullName evidence="1">Uncharacterized protein</fullName>
    </submittedName>
</protein>
<reference evidence="1 2" key="1">
    <citation type="submission" date="2015-01" db="EMBL/GenBank/DDBJ databases">
        <title>Evolution of Trichinella species and genotypes.</title>
        <authorList>
            <person name="Korhonen P.K."/>
            <person name="Edoardo P."/>
            <person name="Giuseppe L.R."/>
            <person name="Gasser R.B."/>
        </authorList>
    </citation>
    <scope>NUCLEOTIDE SEQUENCE [LARGE SCALE GENOMIC DNA]</scope>
    <source>
        <strain evidence="1">ISS37</strain>
    </source>
</reference>
<name>A0A0V0SGG1_9BILA</name>
<proteinExistence type="predicted"/>